<dbReference type="PANTHER" id="PTHR31395">
    <property type="entry name" value="SHISA"/>
    <property type="match status" value="1"/>
</dbReference>
<evidence type="ECO:0000256" key="2">
    <source>
        <dbReference type="ARBA" id="ARBA00022692"/>
    </source>
</evidence>
<feature type="chain" id="PRO_5034037198" description="Shisa N-terminal domain-containing protein" evidence="6">
    <location>
        <begin position="36"/>
        <end position="287"/>
    </location>
</feature>
<comment type="subcellular location">
    <subcellularLocation>
        <location evidence="1">Membrane</location>
    </subcellularLocation>
</comment>
<dbReference type="Pfam" id="PF13908">
    <property type="entry name" value="Shisa_N"/>
    <property type="match status" value="1"/>
</dbReference>
<dbReference type="InterPro" id="IPR053891">
    <property type="entry name" value="Shisa_N"/>
</dbReference>
<feature type="domain" description="Shisa N-terminal" evidence="7">
    <location>
        <begin position="38"/>
        <end position="92"/>
    </location>
</feature>
<dbReference type="PANTHER" id="PTHR31395:SF25">
    <property type="entry name" value="ABLIM_ANCHOR DOMAIN-CONTAINING PROTEIN"/>
    <property type="match status" value="1"/>
</dbReference>
<feature type="transmembrane region" description="Helical" evidence="5">
    <location>
        <begin position="108"/>
        <end position="130"/>
    </location>
</feature>
<evidence type="ECO:0000256" key="6">
    <source>
        <dbReference type="SAM" id="SignalP"/>
    </source>
</evidence>
<keyword evidence="3 5" id="KW-1133">Transmembrane helix</keyword>
<keyword evidence="9" id="KW-1185">Reference proteome</keyword>
<evidence type="ECO:0000256" key="5">
    <source>
        <dbReference type="SAM" id="Phobius"/>
    </source>
</evidence>
<evidence type="ECO:0000256" key="3">
    <source>
        <dbReference type="ARBA" id="ARBA00022989"/>
    </source>
</evidence>
<dbReference type="OrthoDB" id="10025410at2759"/>
<evidence type="ECO:0000256" key="1">
    <source>
        <dbReference type="ARBA" id="ARBA00004370"/>
    </source>
</evidence>
<dbReference type="InterPro" id="IPR026910">
    <property type="entry name" value="Shisa"/>
</dbReference>
<dbReference type="AlphaFoldDB" id="A0A8C4WLV3"/>
<feature type="transmembrane region" description="Helical" evidence="5">
    <location>
        <begin position="244"/>
        <end position="265"/>
    </location>
</feature>
<dbReference type="GO" id="GO:0016020">
    <property type="term" value="C:membrane"/>
    <property type="evidence" value="ECO:0007669"/>
    <property type="project" value="UniProtKB-SubCell"/>
</dbReference>
<dbReference type="Ensembl" id="ENSGEVT00005018266.1">
    <property type="protein sequence ID" value="ENSGEVP00005017386.1"/>
    <property type="gene ID" value="ENSGEVG00005012327.1"/>
</dbReference>
<keyword evidence="6" id="KW-0732">Signal</keyword>
<dbReference type="Proteomes" id="UP000694390">
    <property type="component" value="Chromosome 9"/>
</dbReference>
<name>A0A8C4WLV3_9SAUR</name>
<protein>
    <recommendedName>
        <fullName evidence="7">Shisa N-terminal domain-containing protein</fullName>
    </recommendedName>
</protein>
<dbReference type="GeneTree" id="ENSGT00940000157443"/>
<organism evidence="8 9">
    <name type="scientific">Gopherus evgoodei</name>
    <name type="common">Goodes thornscrub tortoise</name>
    <dbReference type="NCBI Taxonomy" id="1825980"/>
    <lineage>
        <taxon>Eukaryota</taxon>
        <taxon>Metazoa</taxon>
        <taxon>Chordata</taxon>
        <taxon>Craniata</taxon>
        <taxon>Vertebrata</taxon>
        <taxon>Euteleostomi</taxon>
        <taxon>Archelosauria</taxon>
        <taxon>Testudinata</taxon>
        <taxon>Testudines</taxon>
        <taxon>Cryptodira</taxon>
        <taxon>Durocryptodira</taxon>
        <taxon>Testudinoidea</taxon>
        <taxon>Testudinidae</taxon>
        <taxon>Gopherus</taxon>
    </lineage>
</organism>
<sequence length="287" mass="31003">AWSVLLRSALSNWGVQSTGPLCVLVLLLTRGSTSGQDGEYCHGGEDSSRLWHRGFQCPEHYDSPEATLCCGTCNLRYCCSTTEARLDQGLCPSDHHQTSPKPPSVPMYLPFLLVGSIFVAFIVIGGFISICCCRCLKSQDEEQQHGPAPIQSQLLEAAAPPWFSSSSSATRRSLGRPPQTNNICLSIAPPFPIIGSSQGAQFLPPTSTNGSLLQPVCTNYGIPMDHTIITTPASFLNRAVQSPWSIHFLACFLMAGLILVGVLIVDSCPVELEQYCPTSSQRQQTVS</sequence>
<evidence type="ECO:0000256" key="4">
    <source>
        <dbReference type="ARBA" id="ARBA00023136"/>
    </source>
</evidence>
<reference evidence="8" key="2">
    <citation type="submission" date="2025-08" db="UniProtKB">
        <authorList>
            <consortium name="Ensembl"/>
        </authorList>
    </citation>
    <scope>IDENTIFICATION</scope>
</reference>
<feature type="signal peptide" evidence="6">
    <location>
        <begin position="1"/>
        <end position="35"/>
    </location>
</feature>
<evidence type="ECO:0000313" key="9">
    <source>
        <dbReference type="Proteomes" id="UP000694390"/>
    </source>
</evidence>
<accession>A0A8C4WLV3</accession>
<reference evidence="8" key="3">
    <citation type="submission" date="2025-09" db="UniProtKB">
        <authorList>
            <consortium name="Ensembl"/>
        </authorList>
    </citation>
    <scope>IDENTIFICATION</scope>
</reference>
<keyword evidence="2 5" id="KW-0812">Transmembrane</keyword>
<keyword evidence="4 5" id="KW-0472">Membrane</keyword>
<evidence type="ECO:0000313" key="8">
    <source>
        <dbReference type="Ensembl" id="ENSGEVP00005017386.1"/>
    </source>
</evidence>
<reference evidence="8" key="1">
    <citation type="submission" date="2019-06" db="EMBL/GenBank/DDBJ databases">
        <title>G10K-VGP Goodes thornscrub tortoise genome, primary haplotype.</title>
        <authorList>
            <person name="Murphy B."/>
            <person name="Edwards T."/>
            <person name="Rhie A."/>
            <person name="Koren S."/>
            <person name="Phillippy A."/>
            <person name="Fedrigo O."/>
            <person name="Haase B."/>
            <person name="Mountcastle J."/>
            <person name="Lewin H."/>
            <person name="Damas J."/>
            <person name="Howe K."/>
            <person name="Formenti G."/>
            <person name="Myers G."/>
            <person name="Durbin R."/>
            <person name="Jarvis E.D."/>
        </authorList>
    </citation>
    <scope>NUCLEOTIDE SEQUENCE [LARGE SCALE GENOMIC DNA]</scope>
</reference>
<evidence type="ECO:0000259" key="7">
    <source>
        <dbReference type="Pfam" id="PF13908"/>
    </source>
</evidence>
<proteinExistence type="predicted"/>